<keyword evidence="1" id="KW-1133">Transmembrane helix</keyword>
<reference evidence="2 3" key="1">
    <citation type="submission" date="2020-07" db="EMBL/GenBank/DDBJ databases">
        <title>Sequencing the genomes of 1000 actinobacteria strains.</title>
        <authorList>
            <person name="Klenk H.-P."/>
        </authorList>
    </citation>
    <scope>NUCLEOTIDE SEQUENCE [LARGE SCALE GENOMIC DNA]</scope>
    <source>
        <strain evidence="2 3">DSM 22083</strain>
    </source>
</reference>
<dbReference type="AlphaFoldDB" id="A0A7Y9I308"/>
<keyword evidence="1" id="KW-0812">Transmembrane</keyword>
<dbReference type="InterPro" id="IPR021215">
    <property type="entry name" value="DUF2752"/>
</dbReference>
<feature type="transmembrane region" description="Helical" evidence="1">
    <location>
        <begin position="87"/>
        <end position="107"/>
    </location>
</feature>
<dbReference type="Pfam" id="PF10825">
    <property type="entry name" value="DUF2752"/>
    <property type="match status" value="1"/>
</dbReference>
<evidence type="ECO:0000313" key="3">
    <source>
        <dbReference type="Proteomes" id="UP000569914"/>
    </source>
</evidence>
<gene>
    <name evidence="2" type="ORF">BKA15_000638</name>
</gene>
<evidence type="ECO:0000256" key="1">
    <source>
        <dbReference type="SAM" id="Phobius"/>
    </source>
</evidence>
<sequence length="148" mass="15318">MVGPGDSRTTAPAAVASPFRVTTGLKYLGGFFGGGVALSALYATTGQGIPCPLRMLTGWECPLCGGTRLGSALLHGDLVAAFAYNPLIFLGLIGLTVVGVLWVVEALGGPKVRPPARLGALLKRMTATRWLIAGLVVSVAYLLLRNLL</sequence>
<feature type="transmembrane region" description="Helical" evidence="1">
    <location>
        <begin position="127"/>
        <end position="144"/>
    </location>
</feature>
<proteinExistence type="predicted"/>
<evidence type="ECO:0008006" key="4">
    <source>
        <dbReference type="Google" id="ProtNLM"/>
    </source>
</evidence>
<accession>A0A7Y9I308</accession>
<dbReference type="RefSeq" id="WP_218871039.1">
    <property type="nucleotide sequence ID" value="NZ_JACCBU010000001.1"/>
</dbReference>
<dbReference type="Proteomes" id="UP000569914">
    <property type="component" value="Unassembled WGS sequence"/>
</dbReference>
<dbReference type="EMBL" id="JACCBU010000001">
    <property type="protein sequence ID" value="NYE69309.1"/>
    <property type="molecule type" value="Genomic_DNA"/>
</dbReference>
<keyword evidence="1" id="KW-0472">Membrane</keyword>
<name>A0A7Y9I308_9ACTN</name>
<protein>
    <recommendedName>
        <fullName evidence="4">DUF2752 domain-containing protein</fullName>
    </recommendedName>
</protein>
<evidence type="ECO:0000313" key="2">
    <source>
        <dbReference type="EMBL" id="NYE69309.1"/>
    </source>
</evidence>
<organism evidence="2 3">
    <name type="scientific">Microlunatus parietis</name>
    <dbReference type="NCBI Taxonomy" id="682979"/>
    <lineage>
        <taxon>Bacteria</taxon>
        <taxon>Bacillati</taxon>
        <taxon>Actinomycetota</taxon>
        <taxon>Actinomycetes</taxon>
        <taxon>Propionibacteriales</taxon>
        <taxon>Propionibacteriaceae</taxon>
        <taxon>Microlunatus</taxon>
    </lineage>
</organism>
<keyword evidence="3" id="KW-1185">Reference proteome</keyword>
<comment type="caution">
    <text evidence="2">The sequence shown here is derived from an EMBL/GenBank/DDBJ whole genome shotgun (WGS) entry which is preliminary data.</text>
</comment>